<dbReference type="OrthoDB" id="341421at2759"/>
<keyword evidence="7" id="KW-1185">Reference proteome</keyword>
<dbReference type="Pfam" id="PF09273">
    <property type="entry name" value="Rubis-subs-bind"/>
    <property type="match status" value="1"/>
</dbReference>
<evidence type="ECO:0000259" key="5">
    <source>
        <dbReference type="PROSITE" id="PS50280"/>
    </source>
</evidence>
<dbReference type="HOGENOM" id="CLU_017135_0_0_1"/>
<dbReference type="InterPro" id="IPR036464">
    <property type="entry name" value="Rubisco_LSMT_subst-bd_sf"/>
</dbReference>
<dbReference type="Proteomes" id="UP000054217">
    <property type="component" value="Unassembled WGS sequence"/>
</dbReference>
<keyword evidence="1" id="KW-0489">Methyltransferase</keyword>
<keyword evidence="2" id="KW-0808">Transferase</keyword>
<sequence>MDDFFDWFQANGGTVDRRVLGITEFPGSGRGAVALSDIPADHTLFTLPRSLTLSTRTSPLPLLFGVDKWRAHKLHKNWVGLILCMMWEDARAHEDVPCIPGAAKWTPYMRTLPMTFHTPMFWSEDDLQELKGTTVVDKIGREDAERAYHETLLPAVESAPSLFPPSHLSPWYTLDAYHRAGSRILSRSFTISKWTNDDDPDEQNLGGGDINDHESEGEPEGPISDDMDNRANTSLGNDHDDTDDDEDDPSDVAMVPMADLLNARWRSENAKLFYEPHMLRMATTKPVKRGEQIFNTYGDLPNSNLLRRYGYVDLVPLNVDTEKRVASTPVGSLSPEVEVAVNVLGNPSDVVEIKADLIVDVACLQWATKEQGEKDTTDRIEWWLDEGGDEYFPRELTAFIALLLPSADFAAIRTKGKPPKGKHSDPKVLSVLAEVLKRKEGMYAGGSDDEQLLTSASLTTNKRHAIIVRLGEKRIL</sequence>
<dbReference type="EMBL" id="KN831954">
    <property type="protein sequence ID" value="KIO09487.1"/>
    <property type="molecule type" value="Genomic_DNA"/>
</dbReference>
<name>A0A0C3KIS2_PISTI</name>
<evidence type="ECO:0000313" key="7">
    <source>
        <dbReference type="Proteomes" id="UP000054217"/>
    </source>
</evidence>
<dbReference type="PROSITE" id="PS50280">
    <property type="entry name" value="SET"/>
    <property type="match status" value="1"/>
</dbReference>
<dbReference type="PANTHER" id="PTHR13271:SF34">
    <property type="entry name" value="N-LYSINE METHYLTRANSFERASE SETD6"/>
    <property type="match status" value="1"/>
</dbReference>
<feature type="compositionally biased region" description="Acidic residues" evidence="4">
    <location>
        <begin position="217"/>
        <end position="226"/>
    </location>
</feature>
<evidence type="ECO:0000256" key="1">
    <source>
        <dbReference type="ARBA" id="ARBA00022603"/>
    </source>
</evidence>
<dbReference type="PANTHER" id="PTHR13271">
    <property type="entry name" value="UNCHARACTERIZED PUTATIVE METHYLTRANSFERASE"/>
    <property type="match status" value="1"/>
</dbReference>
<dbReference type="FunCoup" id="A0A0C3KIS2">
    <property type="interactions" value="339"/>
</dbReference>
<dbReference type="SUPFAM" id="SSF82199">
    <property type="entry name" value="SET domain"/>
    <property type="match status" value="1"/>
</dbReference>
<dbReference type="InParanoid" id="A0A0C3KIS2"/>
<reference evidence="7" key="2">
    <citation type="submission" date="2015-01" db="EMBL/GenBank/DDBJ databases">
        <title>Evolutionary Origins and Diversification of the Mycorrhizal Mutualists.</title>
        <authorList>
            <consortium name="DOE Joint Genome Institute"/>
            <consortium name="Mycorrhizal Genomics Consortium"/>
            <person name="Kohler A."/>
            <person name="Kuo A."/>
            <person name="Nagy L.G."/>
            <person name="Floudas D."/>
            <person name="Copeland A."/>
            <person name="Barry K.W."/>
            <person name="Cichocki N."/>
            <person name="Veneault-Fourrey C."/>
            <person name="LaButti K."/>
            <person name="Lindquist E.A."/>
            <person name="Lipzen A."/>
            <person name="Lundell T."/>
            <person name="Morin E."/>
            <person name="Murat C."/>
            <person name="Riley R."/>
            <person name="Ohm R."/>
            <person name="Sun H."/>
            <person name="Tunlid A."/>
            <person name="Henrissat B."/>
            <person name="Grigoriev I.V."/>
            <person name="Hibbett D.S."/>
            <person name="Martin F."/>
        </authorList>
    </citation>
    <scope>NUCLEOTIDE SEQUENCE [LARGE SCALE GENOMIC DNA]</scope>
    <source>
        <strain evidence="7">Marx 270</strain>
    </source>
</reference>
<organism evidence="6 7">
    <name type="scientific">Pisolithus tinctorius Marx 270</name>
    <dbReference type="NCBI Taxonomy" id="870435"/>
    <lineage>
        <taxon>Eukaryota</taxon>
        <taxon>Fungi</taxon>
        <taxon>Dikarya</taxon>
        <taxon>Basidiomycota</taxon>
        <taxon>Agaricomycotina</taxon>
        <taxon>Agaricomycetes</taxon>
        <taxon>Agaricomycetidae</taxon>
        <taxon>Boletales</taxon>
        <taxon>Sclerodermatineae</taxon>
        <taxon>Pisolithaceae</taxon>
        <taxon>Pisolithus</taxon>
    </lineage>
</organism>
<feature type="compositionally biased region" description="Acidic residues" evidence="4">
    <location>
        <begin position="240"/>
        <end position="250"/>
    </location>
</feature>
<accession>A0A0C3KIS2</accession>
<dbReference type="InterPro" id="IPR050600">
    <property type="entry name" value="SETD3_SETD6_MTase"/>
</dbReference>
<dbReference type="Gene3D" id="3.90.1420.10">
    <property type="entry name" value="Rubisco LSMT, substrate-binding domain"/>
    <property type="match status" value="1"/>
</dbReference>
<dbReference type="InterPro" id="IPR046341">
    <property type="entry name" value="SET_dom_sf"/>
</dbReference>
<dbReference type="SUPFAM" id="SSF81822">
    <property type="entry name" value="RuBisCo LSMT C-terminal, substrate-binding domain"/>
    <property type="match status" value="1"/>
</dbReference>
<dbReference type="GO" id="GO:0016279">
    <property type="term" value="F:protein-lysine N-methyltransferase activity"/>
    <property type="evidence" value="ECO:0007669"/>
    <property type="project" value="InterPro"/>
</dbReference>
<evidence type="ECO:0000256" key="2">
    <source>
        <dbReference type="ARBA" id="ARBA00022679"/>
    </source>
</evidence>
<dbReference type="GO" id="GO:0032259">
    <property type="term" value="P:methylation"/>
    <property type="evidence" value="ECO:0007669"/>
    <property type="project" value="UniProtKB-KW"/>
</dbReference>
<feature type="domain" description="SET" evidence="5">
    <location>
        <begin position="18"/>
        <end position="298"/>
    </location>
</feature>
<evidence type="ECO:0000256" key="3">
    <source>
        <dbReference type="ARBA" id="ARBA00022691"/>
    </source>
</evidence>
<dbReference type="AlphaFoldDB" id="A0A0C3KIS2"/>
<dbReference type="InterPro" id="IPR001214">
    <property type="entry name" value="SET_dom"/>
</dbReference>
<reference evidence="6 7" key="1">
    <citation type="submission" date="2014-04" db="EMBL/GenBank/DDBJ databases">
        <authorList>
            <consortium name="DOE Joint Genome Institute"/>
            <person name="Kuo A."/>
            <person name="Kohler A."/>
            <person name="Costa M.D."/>
            <person name="Nagy L.G."/>
            <person name="Floudas D."/>
            <person name="Copeland A."/>
            <person name="Barry K.W."/>
            <person name="Cichocki N."/>
            <person name="Veneault-Fourrey C."/>
            <person name="LaButti K."/>
            <person name="Lindquist E.A."/>
            <person name="Lipzen A."/>
            <person name="Lundell T."/>
            <person name="Morin E."/>
            <person name="Murat C."/>
            <person name="Sun H."/>
            <person name="Tunlid A."/>
            <person name="Henrissat B."/>
            <person name="Grigoriev I.V."/>
            <person name="Hibbett D.S."/>
            <person name="Martin F."/>
            <person name="Nordberg H.P."/>
            <person name="Cantor M.N."/>
            <person name="Hua S.X."/>
        </authorList>
    </citation>
    <scope>NUCLEOTIDE SEQUENCE [LARGE SCALE GENOMIC DNA]</scope>
    <source>
        <strain evidence="6 7">Marx 270</strain>
    </source>
</reference>
<protein>
    <recommendedName>
        <fullName evidence="5">SET domain-containing protein</fullName>
    </recommendedName>
</protein>
<dbReference type="InterPro" id="IPR015353">
    <property type="entry name" value="Rubisco_LSMT_subst-bd"/>
</dbReference>
<evidence type="ECO:0000256" key="4">
    <source>
        <dbReference type="SAM" id="MobiDB-lite"/>
    </source>
</evidence>
<proteinExistence type="predicted"/>
<feature type="non-terminal residue" evidence="6">
    <location>
        <position position="476"/>
    </location>
</feature>
<gene>
    <name evidence="6" type="ORF">M404DRAFT_67198</name>
</gene>
<dbReference type="GO" id="GO:0005634">
    <property type="term" value="C:nucleus"/>
    <property type="evidence" value="ECO:0007669"/>
    <property type="project" value="TreeGrafter"/>
</dbReference>
<feature type="region of interest" description="Disordered" evidence="4">
    <location>
        <begin position="193"/>
        <end position="252"/>
    </location>
</feature>
<keyword evidence="3" id="KW-0949">S-adenosyl-L-methionine</keyword>
<evidence type="ECO:0000313" key="6">
    <source>
        <dbReference type="EMBL" id="KIO09487.1"/>
    </source>
</evidence>
<dbReference type="Gene3D" id="3.90.1410.10">
    <property type="entry name" value="set domain protein methyltransferase, domain 1"/>
    <property type="match status" value="2"/>
</dbReference>
<dbReference type="STRING" id="870435.A0A0C3KIS2"/>